<dbReference type="SUPFAM" id="SSF56801">
    <property type="entry name" value="Acetyl-CoA synthetase-like"/>
    <property type="match status" value="1"/>
</dbReference>
<dbReference type="CDD" id="cd05936">
    <property type="entry name" value="FC-FACS_FadD_like"/>
    <property type="match status" value="1"/>
</dbReference>
<keyword evidence="19" id="KW-1185">Reference proteome</keyword>
<evidence type="ECO:0000256" key="5">
    <source>
        <dbReference type="ARBA" id="ARBA00022598"/>
    </source>
</evidence>
<evidence type="ECO:0000256" key="7">
    <source>
        <dbReference type="ARBA" id="ARBA00022832"/>
    </source>
</evidence>
<evidence type="ECO:0000256" key="3">
    <source>
        <dbReference type="ARBA" id="ARBA00005005"/>
    </source>
</evidence>
<comment type="subcellular location">
    <subcellularLocation>
        <location evidence="2">Membrane</location>
        <topology evidence="2">Peripheral membrane protein</topology>
    </subcellularLocation>
</comment>
<name>A0A973ZYT7_9BRAD</name>
<keyword evidence="10" id="KW-0443">Lipid metabolism</keyword>
<feature type="domain" description="AMP-dependent synthetase/ligase" evidence="15">
    <location>
        <begin position="29"/>
        <end position="421"/>
    </location>
</feature>
<dbReference type="InterPro" id="IPR025110">
    <property type="entry name" value="AMP-bd_C"/>
</dbReference>
<dbReference type="RefSeq" id="WP_166216176.1">
    <property type="nucleotide sequence ID" value="NZ_CP088285.1"/>
</dbReference>
<dbReference type="GO" id="GO:0005524">
    <property type="term" value="F:ATP binding"/>
    <property type="evidence" value="ECO:0007669"/>
    <property type="project" value="UniProtKB-KW"/>
</dbReference>
<evidence type="ECO:0000256" key="1">
    <source>
        <dbReference type="ARBA" id="ARBA00001946"/>
    </source>
</evidence>
<dbReference type="EC" id="6.2.1.3" evidence="12"/>
<dbReference type="FunFam" id="3.30.300.30:FF:000006">
    <property type="entry name" value="Long-chain-fatty-acid--CoA ligase FadD"/>
    <property type="match status" value="1"/>
</dbReference>
<evidence type="ECO:0000256" key="13">
    <source>
        <dbReference type="ARBA" id="ARBA00039545"/>
    </source>
</evidence>
<dbReference type="GO" id="GO:0004467">
    <property type="term" value="F:long-chain fatty acid-CoA ligase activity"/>
    <property type="evidence" value="ECO:0007669"/>
    <property type="project" value="UniProtKB-EC"/>
</dbReference>
<evidence type="ECO:0000259" key="15">
    <source>
        <dbReference type="Pfam" id="PF00501"/>
    </source>
</evidence>
<dbReference type="InterPro" id="IPR050237">
    <property type="entry name" value="ATP-dep_AMP-bd_enzyme"/>
</dbReference>
<dbReference type="Proteomes" id="UP001432046">
    <property type="component" value="Chromosome"/>
</dbReference>
<feature type="domain" description="AMP-binding enzyme C-terminal" evidence="16">
    <location>
        <begin position="472"/>
        <end position="546"/>
    </location>
</feature>
<comment type="pathway">
    <text evidence="3">Lipid metabolism; fatty acid beta-oxidation.</text>
</comment>
<proteinExistence type="inferred from homology"/>
<dbReference type="PANTHER" id="PTHR43767">
    <property type="entry name" value="LONG-CHAIN-FATTY-ACID--COA LIGASE"/>
    <property type="match status" value="1"/>
</dbReference>
<keyword evidence="8" id="KW-0067">ATP-binding</keyword>
<evidence type="ECO:0000313" key="18">
    <source>
        <dbReference type="EMBL" id="WXC79211.1"/>
    </source>
</evidence>
<evidence type="ECO:0000256" key="14">
    <source>
        <dbReference type="ARBA" id="ARBA00042773"/>
    </source>
</evidence>
<comment type="cofactor">
    <cofactor evidence="1">
        <name>Mg(2+)</name>
        <dbReference type="ChEBI" id="CHEBI:18420"/>
    </cofactor>
</comment>
<sequence length="560" mass="61121">MERIWLKHYPAGVPADIDVTQYSSLVELLEESFKKFADRKAFICMDKSITYRELDEMSSALGAYLQSKGLQKGARVALMMPNVLQYPVATAAVLRAGYAVVNVNPLYTPRELEHQLKDSGAEAIIVLENFATTVQKVLPNTAVKQVIVGSMGDLLGFKGVIVNLVIRRVKKMVPAWSIPGAVSFNDALSAGRGMKLTKPTLTRQDVAFLQYTGGTTGVSKGATLIHQNVLANVLQNDAWLQPALKKPPHVDNMIIVCALPLYHIFALTACYLLGVRTGGTNLLIPNPRDMAGFIKELSKYQVSFFPAVNTLYNGLLNTPGFDKLDFSKLKIANGGGMATQRPVAEKWLKVTGTSLSEGYGLSETSPTLTCNPATIEEFSGTIGLPVPSTWLSIRDDDGNELPIGEAGEICAKGPQVMSGYWNRPDETARVMTADGYFRTGDIGVMDERGYTKIVDRKKDMILVSGFNVYPNEIEEVLASHPGVLECAVIGVPDAKSGEAVKAFVVKKDPNITAEDIIKFSATQLTAYKVPKQIEFRTDLPKTNVGKILRRELRDEKKAAA</sequence>
<keyword evidence="5 17" id="KW-0436">Ligase</keyword>
<evidence type="ECO:0000256" key="6">
    <source>
        <dbReference type="ARBA" id="ARBA00022741"/>
    </source>
</evidence>
<organism evidence="17">
    <name type="scientific">Bradyrhizobium septentrionale</name>
    <dbReference type="NCBI Taxonomy" id="1404411"/>
    <lineage>
        <taxon>Bacteria</taxon>
        <taxon>Pseudomonadati</taxon>
        <taxon>Pseudomonadota</taxon>
        <taxon>Alphaproteobacteria</taxon>
        <taxon>Hyphomicrobiales</taxon>
        <taxon>Nitrobacteraceae</taxon>
        <taxon>Bradyrhizobium</taxon>
    </lineage>
</organism>
<evidence type="ECO:0000259" key="16">
    <source>
        <dbReference type="Pfam" id="PF13193"/>
    </source>
</evidence>
<keyword evidence="7" id="KW-0276">Fatty acid metabolism</keyword>
<evidence type="ECO:0000313" key="19">
    <source>
        <dbReference type="Proteomes" id="UP001432046"/>
    </source>
</evidence>
<evidence type="ECO:0000256" key="9">
    <source>
        <dbReference type="ARBA" id="ARBA00022842"/>
    </source>
</evidence>
<evidence type="ECO:0000313" key="17">
    <source>
        <dbReference type="EMBL" id="NVI42300.1"/>
    </source>
</evidence>
<dbReference type="AlphaFoldDB" id="A0A973ZYT7"/>
<dbReference type="EMBL" id="CP147711">
    <property type="protein sequence ID" value="WXC79211.1"/>
    <property type="molecule type" value="Genomic_DNA"/>
</dbReference>
<dbReference type="FunFam" id="3.40.50.12780:FF:000003">
    <property type="entry name" value="Long-chain-fatty-acid--CoA ligase FadD"/>
    <property type="match status" value="1"/>
</dbReference>
<protein>
    <recommendedName>
        <fullName evidence="13">Long-chain-fatty-acid--CoA ligase</fullName>
        <ecNumber evidence="12">6.2.1.3</ecNumber>
    </recommendedName>
    <alternativeName>
        <fullName evidence="14">Long-chain acyl-CoA synthetase</fullName>
    </alternativeName>
</protein>
<accession>A0A973ZYT7</accession>
<dbReference type="InterPro" id="IPR042099">
    <property type="entry name" value="ANL_N_sf"/>
</dbReference>
<dbReference type="PROSITE" id="PS00455">
    <property type="entry name" value="AMP_BINDING"/>
    <property type="match status" value="1"/>
</dbReference>
<reference evidence="18" key="2">
    <citation type="journal article" date="2021" name="Int. J. Syst. Evol. Microbiol.">
        <title>Bradyrhizobium septentrionale sp. nov. (sv. septentrionale) and Bradyrhizobium quebecense sp. nov. (sv. septentrionale) associated with legumes native to Canada possess rearranged symbiosis genes and numerous insertion sequences.</title>
        <authorList>
            <person name="Bromfield E.S.P."/>
            <person name="Cloutier S."/>
        </authorList>
    </citation>
    <scope>NUCLEOTIDE SEQUENCE</scope>
    <source>
        <strain evidence="18">5S5</strain>
    </source>
</reference>
<evidence type="ECO:0000256" key="10">
    <source>
        <dbReference type="ARBA" id="ARBA00023098"/>
    </source>
</evidence>
<dbReference type="InterPro" id="IPR000873">
    <property type="entry name" value="AMP-dep_synth/lig_dom"/>
</dbReference>
<reference evidence="18" key="3">
    <citation type="submission" date="2024-03" db="EMBL/GenBank/DDBJ databases">
        <authorList>
            <person name="Bromfield E.S.P."/>
            <person name="Cloutier S."/>
        </authorList>
    </citation>
    <scope>NUCLEOTIDE SEQUENCE</scope>
    <source>
        <strain evidence="18">5S5</strain>
    </source>
</reference>
<dbReference type="NCBIfam" id="NF005463">
    <property type="entry name" value="PRK07059.1"/>
    <property type="match status" value="1"/>
</dbReference>
<evidence type="ECO:0000256" key="11">
    <source>
        <dbReference type="ARBA" id="ARBA00023136"/>
    </source>
</evidence>
<keyword evidence="6" id="KW-0547">Nucleotide-binding</keyword>
<evidence type="ECO:0000256" key="12">
    <source>
        <dbReference type="ARBA" id="ARBA00026121"/>
    </source>
</evidence>
<dbReference type="PANTHER" id="PTHR43767:SF8">
    <property type="entry name" value="LONG-CHAIN-FATTY-ACID--COA LIGASE"/>
    <property type="match status" value="1"/>
</dbReference>
<keyword evidence="9" id="KW-0460">Magnesium</keyword>
<dbReference type="InterPro" id="IPR045851">
    <property type="entry name" value="AMP-bd_C_sf"/>
</dbReference>
<comment type="similarity">
    <text evidence="4">Belongs to the ATP-dependent AMP-binding enzyme family.</text>
</comment>
<reference evidence="17" key="1">
    <citation type="submission" date="2020-06" db="EMBL/GenBank/DDBJ databases">
        <title>Whole Genome Sequence of Bradyrhizobium sp. Strain 1S1.</title>
        <authorList>
            <person name="Bromfield E.S.P."/>
            <person name="Cloutier S."/>
        </authorList>
    </citation>
    <scope>NUCLEOTIDE SEQUENCE [LARGE SCALE GENOMIC DNA]</scope>
    <source>
        <strain evidence="17">1S1</strain>
    </source>
</reference>
<dbReference type="EMBL" id="JAAOLE020000001">
    <property type="protein sequence ID" value="NVI42300.1"/>
    <property type="molecule type" value="Genomic_DNA"/>
</dbReference>
<evidence type="ECO:0000256" key="4">
    <source>
        <dbReference type="ARBA" id="ARBA00006432"/>
    </source>
</evidence>
<dbReference type="Pfam" id="PF00501">
    <property type="entry name" value="AMP-binding"/>
    <property type="match status" value="1"/>
</dbReference>
<evidence type="ECO:0000256" key="2">
    <source>
        <dbReference type="ARBA" id="ARBA00004170"/>
    </source>
</evidence>
<gene>
    <name evidence="17" type="ORF">HAP48_004140</name>
    <name evidence="18" type="ORF">WDK88_39545</name>
</gene>
<dbReference type="InterPro" id="IPR020845">
    <property type="entry name" value="AMP-binding_CS"/>
</dbReference>
<dbReference type="Gene3D" id="3.40.50.12780">
    <property type="entry name" value="N-terminal domain of ligase-like"/>
    <property type="match status" value="1"/>
</dbReference>
<dbReference type="Gene3D" id="3.30.300.30">
    <property type="match status" value="1"/>
</dbReference>
<evidence type="ECO:0000256" key="8">
    <source>
        <dbReference type="ARBA" id="ARBA00022840"/>
    </source>
</evidence>
<dbReference type="Pfam" id="PF13193">
    <property type="entry name" value="AMP-binding_C"/>
    <property type="match status" value="1"/>
</dbReference>
<dbReference type="GO" id="GO:0016020">
    <property type="term" value="C:membrane"/>
    <property type="evidence" value="ECO:0007669"/>
    <property type="project" value="UniProtKB-SubCell"/>
</dbReference>
<keyword evidence="11" id="KW-0472">Membrane</keyword>